<keyword evidence="3" id="KW-1185">Reference proteome</keyword>
<sequence length="235" mass="25801">MMLLLKTKSCGDLRGAAQYPSDGHRRIQRRYEPTTLPFPRPSPTIDHVRPSGLTARVTDILIRSAVSSAGAISHFALTVGSVLTAEFLAGCAAHAYAIYPYRLPNDERNVPPEFASASIRRNSDQQPATGRGTQIIALPVSLRVDDSGPRPPRSNPQIFMADDLPVSHVLQPSLPRVFYASVSAVVVSLWNWIAERRAKSRALAELRALDDRALRDIGLTRFDVGLAVRGELDLR</sequence>
<evidence type="ECO:0000259" key="1">
    <source>
        <dbReference type="Pfam" id="PF06568"/>
    </source>
</evidence>
<evidence type="ECO:0000313" key="3">
    <source>
        <dbReference type="Proteomes" id="UP000076959"/>
    </source>
</evidence>
<protein>
    <recommendedName>
        <fullName evidence="1">YjiS-like domain-containing protein</fullName>
    </recommendedName>
</protein>
<dbReference type="Pfam" id="PF06568">
    <property type="entry name" value="YjiS-like"/>
    <property type="match status" value="1"/>
</dbReference>
<dbReference type="Proteomes" id="UP000076959">
    <property type="component" value="Unassembled WGS sequence"/>
</dbReference>
<dbReference type="EMBL" id="LUUB01000053">
    <property type="protein sequence ID" value="OAF10224.1"/>
    <property type="molecule type" value="Genomic_DNA"/>
</dbReference>
<dbReference type="InterPro" id="IPR009506">
    <property type="entry name" value="YjiS-like"/>
</dbReference>
<proteinExistence type="predicted"/>
<comment type="caution">
    <text evidence="2">The sequence shown here is derived from an EMBL/GenBank/DDBJ whole genome shotgun (WGS) entry which is preliminary data.</text>
</comment>
<dbReference type="AlphaFoldDB" id="A0A176YTI2"/>
<reference evidence="2 3" key="1">
    <citation type="submission" date="2016-03" db="EMBL/GenBank/DDBJ databases">
        <title>Draft Genome Sequence of the Strain BR 10245 (Bradyrhizobium sp.) isolated from nodules of Centrolobium paraense.</title>
        <authorList>
            <person name="Simoes-Araujo J.L.Sr."/>
            <person name="Barauna A.C."/>
            <person name="Silva K."/>
            <person name="Zilli J.E."/>
        </authorList>
    </citation>
    <scope>NUCLEOTIDE SEQUENCE [LARGE SCALE GENOMIC DNA]</scope>
    <source>
        <strain evidence="2 3">BR 10245</strain>
    </source>
</reference>
<name>A0A176YTI2_9BRAD</name>
<evidence type="ECO:0000313" key="2">
    <source>
        <dbReference type="EMBL" id="OAF10224.1"/>
    </source>
</evidence>
<dbReference type="STRING" id="1505087.AYJ54_11105"/>
<organism evidence="2 3">
    <name type="scientific">Bradyrhizobium centrolobii</name>
    <dbReference type="NCBI Taxonomy" id="1505087"/>
    <lineage>
        <taxon>Bacteria</taxon>
        <taxon>Pseudomonadati</taxon>
        <taxon>Pseudomonadota</taxon>
        <taxon>Alphaproteobacteria</taxon>
        <taxon>Hyphomicrobiales</taxon>
        <taxon>Nitrobacteraceae</taxon>
        <taxon>Bradyrhizobium</taxon>
    </lineage>
</organism>
<feature type="domain" description="YjiS-like" evidence="1">
    <location>
        <begin position="189"/>
        <end position="221"/>
    </location>
</feature>
<accession>A0A176YTI2</accession>
<gene>
    <name evidence="2" type="ORF">AYJ54_11105</name>
</gene>